<organism evidence="2 3">
    <name type="scientific">Riccia sorocarpa</name>
    <dbReference type="NCBI Taxonomy" id="122646"/>
    <lineage>
        <taxon>Eukaryota</taxon>
        <taxon>Viridiplantae</taxon>
        <taxon>Streptophyta</taxon>
        <taxon>Embryophyta</taxon>
        <taxon>Marchantiophyta</taxon>
        <taxon>Marchantiopsida</taxon>
        <taxon>Marchantiidae</taxon>
        <taxon>Marchantiales</taxon>
        <taxon>Ricciaceae</taxon>
        <taxon>Riccia</taxon>
    </lineage>
</organism>
<protein>
    <submittedName>
        <fullName evidence="2">Uncharacterized protein</fullName>
    </submittedName>
</protein>
<gene>
    <name evidence="2" type="ORF">R1sor_015820</name>
</gene>
<reference evidence="2 3" key="1">
    <citation type="submission" date="2024-09" db="EMBL/GenBank/DDBJ databases">
        <title>Chromosome-scale assembly of Riccia sorocarpa.</title>
        <authorList>
            <person name="Paukszto L."/>
        </authorList>
    </citation>
    <scope>NUCLEOTIDE SEQUENCE [LARGE SCALE GENOMIC DNA]</scope>
    <source>
        <strain evidence="2">LP-2024</strain>
        <tissue evidence="2">Aerial parts of the thallus</tissue>
    </source>
</reference>
<dbReference type="EMBL" id="JBJQOH010000004">
    <property type="protein sequence ID" value="KAL3689511.1"/>
    <property type="molecule type" value="Genomic_DNA"/>
</dbReference>
<name>A0ABD3HF84_9MARC</name>
<sequence length="124" mass="13891">MDHSRESHGTGVETEEDLWGGDDEDLRHYSRSDVDLQREWAARRNHFHTLGYRDASISSDEALRLYYEESILKGATAVAEEDLNVAAVEISSSTTSTRSVKRPGRDDCNLRGSPHSLAVMLLTI</sequence>
<evidence type="ECO:0000313" key="3">
    <source>
        <dbReference type="Proteomes" id="UP001633002"/>
    </source>
</evidence>
<feature type="compositionally biased region" description="Acidic residues" evidence="1">
    <location>
        <begin position="13"/>
        <end position="24"/>
    </location>
</feature>
<dbReference type="Proteomes" id="UP001633002">
    <property type="component" value="Unassembled WGS sequence"/>
</dbReference>
<evidence type="ECO:0000256" key="1">
    <source>
        <dbReference type="SAM" id="MobiDB-lite"/>
    </source>
</evidence>
<feature type="region of interest" description="Disordered" evidence="1">
    <location>
        <begin position="1"/>
        <end position="24"/>
    </location>
</feature>
<keyword evidence="3" id="KW-1185">Reference proteome</keyword>
<proteinExistence type="predicted"/>
<accession>A0ABD3HF84</accession>
<comment type="caution">
    <text evidence="2">The sequence shown here is derived from an EMBL/GenBank/DDBJ whole genome shotgun (WGS) entry which is preliminary data.</text>
</comment>
<dbReference type="AlphaFoldDB" id="A0ABD3HF84"/>
<evidence type="ECO:0000313" key="2">
    <source>
        <dbReference type="EMBL" id="KAL3689511.1"/>
    </source>
</evidence>